<dbReference type="InterPro" id="IPR001870">
    <property type="entry name" value="B30.2/SPRY"/>
</dbReference>
<dbReference type="SUPFAM" id="SSF57845">
    <property type="entry name" value="B-box zinc-binding domain"/>
    <property type="match status" value="1"/>
</dbReference>
<dbReference type="InterPro" id="IPR001841">
    <property type="entry name" value="Znf_RING"/>
</dbReference>
<reference evidence="10" key="1">
    <citation type="submission" date="2025-08" db="UniProtKB">
        <authorList>
            <consortium name="Ensembl"/>
        </authorList>
    </citation>
    <scope>IDENTIFICATION</scope>
</reference>
<dbReference type="Pfam" id="PF00622">
    <property type="entry name" value="SPRY"/>
    <property type="match status" value="1"/>
</dbReference>
<dbReference type="Ensembl" id="ENSEBUT00000003418.1">
    <property type="protein sequence ID" value="ENSEBUP00000003054.1"/>
    <property type="gene ID" value="ENSEBUG00000002244.1"/>
</dbReference>
<dbReference type="PROSITE" id="PS50119">
    <property type="entry name" value="ZF_BBOX"/>
    <property type="match status" value="1"/>
</dbReference>
<evidence type="ECO:0000259" key="8">
    <source>
        <dbReference type="PROSITE" id="PS50119"/>
    </source>
</evidence>
<dbReference type="InterPro" id="IPR003877">
    <property type="entry name" value="SPRY_dom"/>
</dbReference>
<sequence>MASFSSDIGESLDELTCPVCFDLYKEPIALPCGHSFCRVCVCIETFWESREADTSCVCPNCREVFPQTPKLKKNVIIANLIEELRCIEHGKPILLYCKDDGSLMCIMCTGEQHQNHNIVTVEIAHTELKVSKSEKMVVIDIIRGLKASSPPCLKSKNSWVRLGKVGTESDGFGTQDLEANTEFRHSAFSRAVSAERPFEVREEMEGEHTPETDLTRCHPDLEEGDRFESSDLRMERCCFLVLLRVDTQLFRALWKELRLPSVGFAFYEAKVNGRTPSLDPNAAHREIKISRDLRRATLTGTEQRYPRTILIGLIFSPQVVSSESFSSGRHYWEVDVSSSSSWAIGICLKSMGRKGPQFWLGSNAQSWCLEKHNDEYSARYNCQRALLSMSGYPKQLGFFLDCEAGELTCFGDSRVLHVFRRNFMDPVKPVIAVYDGSVRFL</sequence>
<evidence type="ECO:0000259" key="9">
    <source>
        <dbReference type="PROSITE" id="PS50188"/>
    </source>
</evidence>
<accession>A0A8C4NHM4</accession>
<dbReference type="CDD" id="cd19769">
    <property type="entry name" value="Bbox2_TRIM16-like"/>
    <property type="match status" value="1"/>
</dbReference>
<evidence type="ECO:0000259" key="7">
    <source>
        <dbReference type="PROSITE" id="PS50089"/>
    </source>
</evidence>
<evidence type="ECO:0000256" key="4">
    <source>
        <dbReference type="ARBA" id="ARBA00022833"/>
    </source>
</evidence>
<evidence type="ECO:0000313" key="10">
    <source>
        <dbReference type="Ensembl" id="ENSEBUP00000003054.1"/>
    </source>
</evidence>
<evidence type="ECO:0000256" key="6">
    <source>
        <dbReference type="PROSITE-ProRule" id="PRU00024"/>
    </source>
</evidence>
<dbReference type="InterPro" id="IPR043136">
    <property type="entry name" value="B30.2/SPRY_sf"/>
</dbReference>
<dbReference type="InterPro" id="IPR013320">
    <property type="entry name" value="ConA-like_dom_sf"/>
</dbReference>
<dbReference type="AlphaFoldDB" id="A0A8C4NHM4"/>
<dbReference type="InterPro" id="IPR027370">
    <property type="entry name" value="Znf-RING_euk"/>
</dbReference>
<keyword evidence="5" id="KW-0391">Immunity</keyword>
<dbReference type="GeneTree" id="ENSGT00940000154294"/>
<keyword evidence="1" id="KW-0399">Innate immunity</keyword>
<dbReference type="Proteomes" id="UP000694388">
    <property type="component" value="Unplaced"/>
</dbReference>
<dbReference type="InterPro" id="IPR051051">
    <property type="entry name" value="E3_ubiq-ligase_TRIM/RNF"/>
</dbReference>
<dbReference type="InterPro" id="IPR017907">
    <property type="entry name" value="Znf_RING_CS"/>
</dbReference>
<evidence type="ECO:0000313" key="11">
    <source>
        <dbReference type="Proteomes" id="UP000694388"/>
    </source>
</evidence>
<keyword evidence="4" id="KW-0862">Zinc</keyword>
<dbReference type="PRINTS" id="PR01407">
    <property type="entry name" value="BUTYPHLNCDUF"/>
</dbReference>
<evidence type="ECO:0000256" key="5">
    <source>
        <dbReference type="ARBA" id="ARBA00022859"/>
    </source>
</evidence>
<dbReference type="PROSITE" id="PS00518">
    <property type="entry name" value="ZF_RING_1"/>
    <property type="match status" value="1"/>
</dbReference>
<dbReference type="InterPro" id="IPR013083">
    <property type="entry name" value="Znf_RING/FYVE/PHD"/>
</dbReference>
<dbReference type="Gene3D" id="3.30.160.60">
    <property type="entry name" value="Classic Zinc Finger"/>
    <property type="match status" value="1"/>
</dbReference>
<dbReference type="SMART" id="SM00449">
    <property type="entry name" value="SPRY"/>
    <property type="match status" value="1"/>
</dbReference>
<keyword evidence="11" id="KW-1185">Reference proteome</keyword>
<dbReference type="SUPFAM" id="SSF57850">
    <property type="entry name" value="RING/U-box"/>
    <property type="match status" value="1"/>
</dbReference>
<protein>
    <submittedName>
        <fullName evidence="10">Uncharacterized protein</fullName>
    </submittedName>
</protein>
<dbReference type="Gene3D" id="3.30.40.10">
    <property type="entry name" value="Zinc/RING finger domain, C3HC4 (zinc finger)"/>
    <property type="match status" value="1"/>
</dbReference>
<dbReference type="OMA" id="MSINQHI"/>
<name>A0A8C4NHM4_EPTBU</name>
<feature type="domain" description="B box-type" evidence="8">
    <location>
        <begin position="81"/>
        <end position="121"/>
    </location>
</feature>
<keyword evidence="2" id="KW-0479">Metal-binding</keyword>
<evidence type="ECO:0000256" key="3">
    <source>
        <dbReference type="ARBA" id="ARBA00022771"/>
    </source>
</evidence>
<dbReference type="Pfam" id="PF00643">
    <property type="entry name" value="zf-B_box"/>
    <property type="match status" value="1"/>
</dbReference>
<evidence type="ECO:0000256" key="1">
    <source>
        <dbReference type="ARBA" id="ARBA00022588"/>
    </source>
</evidence>
<dbReference type="InterPro" id="IPR003879">
    <property type="entry name" value="Butyrophylin_SPRY"/>
</dbReference>
<dbReference type="GO" id="GO:0008270">
    <property type="term" value="F:zinc ion binding"/>
    <property type="evidence" value="ECO:0007669"/>
    <property type="project" value="UniProtKB-KW"/>
</dbReference>
<feature type="domain" description="RING-type" evidence="7">
    <location>
        <begin position="17"/>
        <end position="62"/>
    </location>
</feature>
<proteinExistence type="predicted"/>
<dbReference type="GO" id="GO:0045087">
    <property type="term" value="P:innate immune response"/>
    <property type="evidence" value="ECO:0007669"/>
    <property type="project" value="UniProtKB-KW"/>
</dbReference>
<organism evidence="10 11">
    <name type="scientific">Eptatretus burgeri</name>
    <name type="common">Inshore hagfish</name>
    <dbReference type="NCBI Taxonomy" id="7764"/>
    <lineage>
        <taxon>Eukaryota</taxon>
        <taxon>Metazoa</taxon>
        <taxon>Chordata</taxon>
        <taxon>Craniata</taxon>
        <taxon>Vertebrata</taxon>
        <taxon>Cyclostomata</taxon>
        <taxon>Myxini</taxon>
        <taxon>Myxiniformes</taxon>
        <taxon>Myxinidae</taxon>
        <taxon>Eptatretinae</taxon>
        <taxon>Eptatretus</taxon>
    </lineage>
</organism>
<feature type="domain" description="B30.2/SPRY" evidence="9">
    <location>
        <begin position="255"/>
        <end position="441"/>
    </location>
</feature>
<dbReference type="Gene3D" id="2.60.120.920">
    <property type="match status" value="1"/>
</dbReference>
<dbReference type="InterPro" id="IPR000315">
    <property type="entry name" value="Znf_B-box"/>
</dbReference>
<dbReference type="Pfam" id="PF13445">
    <property type="entry name" value="zf-RING_UBOX"/>
    <property type="match status" value="1"/>
</dbReference>
<keyword evidence="3 6" id="KW-0863">Zinc-finger</keyword>
<evidence type="ECO:0000256" key="2">
    <source>
        <dbReference type="ARBA" id="ARBA00022723"/>
    </source>
</evidence>
<dbReference type="SUPFAM" id="SSF49899">
    <property type="entry name" value="Concanavalin A-like lectins/glucanases"/>
    <property type="match status" value="1"/>
</dbReference>
<reference evidence="10" key="2">
    <citation type="submission" date="2025-09" db="UniProtKB">
        <authorList>
            <consortium name="Ensembl"/>
        </authorList>
    </citation>
    <scope>IDENTIFICATION</scope>
</reference>
<dbReference type="PANTHER" id="PTHR25465">
    <property type="entry name" value="B-BOX DOMAIN CONTAINING"/>
    <property type="match status" value="1"/>
</dbReference>
<dbReference type="PROSITE" id="PS50089">
    <property type="entry name" value="ZF_RING_2"/>
    <property type="match status" value="1"/>
</dbReference>
<dbReference type="PROSITE" id="PS50188">
    <property type="entry name" value="B302_SPRY"/>
    <property type="match status" value="1"/>
</dbReference>
<dbReference type="SMART" id="SM00184">
    <property type="entry name" value="RING"/>
    <property type="match status" value="1"/>
</dbReference>
<dbReference type="PANTHER" id="PTHR25465:SF14">
    <property type="entry name" value="E3 UBIQUITIN-PROTEIN LIGASE TRIM65"/>
    <property type="match status" value="1"/>
</dbReference>
<dbReference type="SMART" id="SM00336">
    <property type="entry name" value="BBOX"/>
    <property type="match status" value="1"/>
</dbReference>